<keyword evidence="2" id="KW-1003">Cell membrane</keyword>
<dbReference type="OrthoDB" id="9802632at2"/>
<evidence type="ECO:0000313" key="11">
    <source>
        <dbReference type="EMBL" id="QDO90009.1"/>
    </source>
</evidence>
<accession>A0A516GEQ0</accession>
<sequence>MTTRSGTSPPGRSALLPVVRSSRWVWPGRAGSVAEVSVVIPVRNDGEHLRQCLGALARQTVSPLEVIIVDNASTDDSADVARAHGARVITEPSIGIPAAAATGYDAALGSVIARLDADSVPADDWVEQVRKALDHRPHAVAVSGFGVFHDAPFGLRRLLPIVYLGTYYLLGAAAAGHHVLWGSSMAVRREAWAVVSERVHRGEREIHDDMDLALVLGPRARVSLVTTLTVGASVRSLHGLPQLRRRLDRAFRTLRLNWHEAPPWERWAVTLRLTPRTEHGQHTGEVDHR</sequence>
<keyword evidence="5" id="KW-0472">Membrane</keyword>
<protein>
    <recommendedName>
        <fullName evidence="9">4,4'-diaponeurosporenoate glycosyltransferase</fullName>
    </recommendedName>
</protein>
<dbReference type="GO" id="GO:0005886">
    <property type="term" value="C:plasma membrane"/>
    <property type="evidence" value="ECO:0007669"/>
    <property type="project" value="UniProtKB-SubCell"/>
</dbReference>
<evidence type="ECO:0000256" key="4">
    <source>
        <dbReference type="ARBA" id="ARBA00022679"/>
    </source>
</evidence>
<evidence type="ECO:0000256" key="2">
    <source>
        <dbReference type="ARBA" id="ARBA00022475"/>
    </source>
</evidence>
<dbReference type="EMBL" id="CP041616">
    <property type="protein sequence ID" value="QDO90009.1"/>
    <property type="molecule type" value="Genomic_DNA"/>
</dbReference>
<evidence type="ECO:0000259" key="10">
    <source>
        <dbReference type="Pfam" id="PF00535"/>
    </source>
</evidence>
<gene>
    <name evidence="11" type="ORF">FNH13_18165</name>
</gene>
<comment type="similarity">
    <text evidence="8">Belongs to the glycosyltransferase 2 family. CrtQ subfamily.</text>
</comment>
<dbReference type="GO" id="GO:0016757">
    <property type="term" value="F:glycosyltransferase activity"/>
    <property type="evidence" value="ECO:0007669"/>
    <property type="project" value="UniProtKB-KW"/>
</dbReference>
<evidence type="ECO:0000256" key="9">
    <source>
        <dbReference type="ARBA" id="ARBA00040345"/>
    </source>
</evidence>
<evidence type="ECO:0000256" key="8">
    <source>
        <dbReference type="ARBA" id="ARBA00038120"/>
    </source>
</evidence>
<dbReference type="CDD" id="cd00761">
    <property type="entry name" value="Glyco_tranf_GTA_type"/>
    <property type="match status" value="1"/>
</dbReference>
<dbReference type="InterPro" id="IPR001173">
    <property type="entry name" value="Glyco_trans_2-like"/>
</dbReference>
<comment type="function">
    <text evidence="6">Catalyzes the glycosylation of 4,4'-diaponeurosporenoate, i.e. the esterification of glucose at the C1'' position with the carboxyl group of 4,4'-diaponeurosporenic acid, to form glycosyl-4,4'-diaponeurosporenoate. This is a step in the biosynthesis of staphyloxanthin, an orange pigment present in most staphylococci strains.</text>
</comment>
<dbReference type="AlphaFoldDB" id="A0A516GEQ0"/>
<dbReference type="Proteomes" id="UP000315395">
    <property type="component" value="Chromosome"/>
</dbReference>
<evidence type="ECO:0000313" key="12">
    <source>
        <dbReference type="Proteomes" id="UP000315395"/>
    </source>
</evidence>
<reference evidence="11 12" key="1">
    <citation type="submission" date="2019-07" db="EMBL/GenBank/DDBJ databases">
        <title>complete genome sequencing of Ornithinimicrobium sp. H23M54.</title>
        <authorList>
            <person name="Bae J.-W."/>
            <person name="Lee S.-Y."/>
        </authorList>
    </citation>
    <scope>NUCLEOTIDE SEQUENCE [LARGE SCALE GENOMIC DNA]</scope>
    <source>
        <strain evidence="11 12">H23M54</strain>
    </source>
</reference>
<comment type="subcellular location">
    <subcellularLocation>
        <location evidence="1">Cell membrane</location>
    </subcellularLocation>
</comment>
<proteinExistence type="inferred from homology"/>
<dbReference type="PANTHER" id="PTHR43646">
    <property type="entry name" value="GLYCOSYLTRANSFERASE"/>
    <property type="match status" value="1"/>
</dbReference>
<evidence type="ECO:0000256" key="7">
    <source>
        <dbReference type="ARBA" id="ARBA00037904"/>
    </source>
</evidence>
<dbReference type="KEGG" id="orz:FNH13_18165"/>
<organism evidence="11 12">
    <name type="scientific">Ornithinimicrobium ciconiae</name>
    <dbReference type="NCBI Taxonomy" id="2594265"/>
    <lineage>
        <taxon>Bacteria</taxon>
        <taxon>Bacillati</taxon>
        <taxon>Actinomycetota</taxon>
        <taxon>Actinomycetes</taxon>
        <taxon>Micrococcales</taxon>
        <taxon>Ornithinimicrobiaceae</taxon>
        <taxon>Ornithinimicrobium</taxon>
    </lineage>
</organism>
<evidence type="ECO:0000256" key="3">
    <source>
        <dbReference type="ARBA" id="ARBA00022676"/>
    </source>
</evidence>
<evidence type="ECO:0000256" key="1">
    <source>
        <dbReference type="ARBA" id="ARBA00004236"/>
    </source>
</evidence>
<feature type="domain" description="Glycosyltransferase 2-like" evidence="10">
    <location>
        <begin position="37"/>
        <end position="191"/>
    </location>
</feature>
<dbReference type="Pfam" id="PF00535">
    <property type="entry name" value="Glycos_transf_2"/>
    <property type="match status" value="1"/>
</dbReference>
<name>A0A516GEQ0_9MICO</name>
<dbReference type="PANTHER" id="PTHR43646:SF2">
    <property type="entry name" value="GLYCOSYLTRANSFERASE 2-LIKE DOMAIN-CONTAINING PROTEIN"/>
    <property type="match status" value="1"/>
</dbReference>
<comment type="pathway">
    <text evidence="7">Carotenoid biosynthesis; staphyloxanthin biosynthesis; staphyloxanthin from farnesyl diphosphate: step 4/5.</text>
</comment>
<evidence type="ECO:0000256" key="5">
    <source>
        <dbReference type="ARBA" id="ARBA00023136"/>
    </source>
</evidence>
<dbReference type="InterPro" id="IPR029044">
    <property type="entry name" value="Nucleotide-diphossugar_trans"/>
</dbReference>
<keyword evidence="12" id="KW-1185">Reference proteome</keyword>
<dbReference type="SUPFAM" id="SSF53448">
    <property type="entry name" value="Nucleotide-diphospho-sugar transferases"/>
    <property type="match status" value="1"/>
</dbReference>
<keyword evidence="4 11" id="KW-0808">Transferase</keyword>
<evidence type="ECO:0000256" key="6">
    <source>
        <dbReference type="ARBA" id="ARBA00037281"/>
    </source>
</evidence>
<dbReference type="Gene3D" id="3.90.550.10">
    <property type="entry name" value="Spore Coat Polysaccharide Biosynthesis Protein SpsA, Chain A"/>
    <property type="match status" value="1"/>
</dbReference>
<keyword evidence="3" id="KW-0328">Glycosyltransferase</keyword>